<evidence type="ECO:0000313" key="2">
    <source>
        <dbReference type="Proteomes" id="UP000070263"/>
    </source>
</evidence>
<proteinExistence type="predicted"/>
<dbReference type="Proteomes" id="UP000070263">
    <property type="component" value="Unassembled WGS sequence"/>
</dbReference>
<reference evidence="1 2" key="1">
    <citation type="journal article" date="2016" name="Sci. Rep.">
        <title>Metabolic traits of an uncultured archaeal lineage -MSBL1- from brine pools of the Red Sea.</title>
        <authorList>
            <person name="Mwirichia R."/>
            <person name="Alam I."/>
            <person name="Rashid M."/>
            <person name="Vinu M."/>
            <person name="Ba-Alawi W."/>
            <person name="Anthony Kamau A."/>
            <person name="Kamanda Ngugi D."/>
            <person name="Goker M."/>
            <person name="Klenk H.P."/>
            <person name="Bajic V."/>
            <person name="Stingl U."/>
        </authorList>
    </citation>
    <scope>NUCLEOTIDE SEQUENCE [LARGE SCALE GENOMIC DNA]</scope>
    <source>
        <strain evidence="1">SCGC-AAA382A20</strain>
    </source>
</reference>
<dbReference type="AlphaFoldDB" id="A0A133VHE4"/>
<keyword evidence="2" id="KW-1185">Reference proteome</keyword>
<protein>
    <submittedName>
        <fullName evidence="1">Uncharacterized protein</fullName>
    </submittedName>
</protein>
<sequence length="372" mass="44333">MIAENINDNQYSIDDFTNIVGEIDKSLVSIDSTSSKDKYDFKVSKDAQPPFDKFHAMLENVPGFKETWEHKRKDMADDSQSGYDLSLATFMAKSGANFTEQEMVNTLIKNRMKFGNHIDKIKRKRYYARTIKKARQAVETEKIHDRLDDYKLLTSEERKKERGKIRNELSKALGVKIDRIIKYKFGESGEKSEYLIHSNDEIISLPDVTYLIHQRKFDKIVADMLGYRMKHIKSKRWRDISQYLLDVCYLIDLGEAGTTYGMVVDNFEKYLETWGCPVKDDEINKEALYMKMREKEPFIDDDWLYIHFTHYLTHLNRTTSIRKKASDIVKIFKRLGFEKKQVRYKSNQNWETRRYWKIRYNNIRRLVKNHEN</sequence>
<dbReference type="EMBL" id="LHYE01000072">
    <property type="protein sequence ID" value="KXB05866.1"/>
    <property type="molecule type" value="Genomic_DNA"/>
</dbReference>
<evidence type="ECO:0000313" key="1">
    <source>
        <dbReference type="EMBL" id="KXB05866.1"/>
    </source>
</evidence>
<organism evidence="1 2">
    <name type="scientific">candidate division MSBL1 archaeon SCGC-AAA382A20</name>
    <dbReference type="NCBI Taxonomy" id="1698280"/>
    <lineage>
        <taxon>Archaea</taxon>
        <taxon>Methanobacteriati</taxon>
        <taxon>Methanobacteriota</taxon>
        <taxon>candidate division MSBL1</taxon>
    </lineage>
</organism>
<accession>A0A133VHE4</accession>
<comment type="caution">
    <text evidence="1">The sequence shown here is derived from an EMBL/GenBank/DDBJ whole genome shotgun (WGS) entry which is preliminary data.</text>
</comment>
<gene>
    <name evidence="1" type="ORF">AKJ51_04625</name>
</gene>
<name>A0A133VHE4_9EURY</name>